<dbReference type="SMART" id="SM00446">
    <property type="entry name" value="LRRcap"/>
    <property type="match status" value="1"/>
</dbReference>
<dbReference type="InterPro" id="IPR003603">
    <property type="entry name" value="U2A'_phosphoprotein32A_C"/>
</dbReference>
<reference evidence="8" key="1">
    <citation type="submission" date="2021-01" db="EMBL/GenBank/DDBJ databases">
        <authorList>
            <person name="Corre E."/>
            <person name="Pelletier E."/>
            <person name="Niang G."/>
            <person name="Scheremetjew M."/>
            <person name="Finn R."/>
            <person name="Kale V."/>
            <person name="Holt S."/>
            <person name="Cochrane G."/>
            <person name="Meng A."/>
            <person name="Brown T."/>
            <person name="Cohen L."/>
        </authorList>
    </citation>
    <scope>NUCLEOTIDE SEQUENCE</scope>
    <source>
        <strain evidence="8">CCMP1594</strain>
    </source>
</reference>
<dbReference type="Pfam" id="PF14580">
    <property type="entry name" value="LRR_9"/>
    <property type="match status" value="1"/>
</dbReference>
<accession>A0A7S4LKB4</accession>
<keyword evidence="4" id="KW-0539">Nucleus</keyword>
<dbReference type="PANTHER" id="PTHR10552:SF6">
    <property type="entry name" value="U2 SMALL NUCLEAR RIBONUCLEOPROTEIN A"/>
    <property type="match status" value="1"/>
</dbReference>
<keyword evidence="2" id="KW-0433">Leucine-rich repeat</keyword>
<comment type="similarity">
    <text evidence="5">Belongs to the U2 small nuclear ribonucleoprotein A family.</text>
</comment>
<dbReference type="PANTHER" id="PTHR10552">
    <property type="entry name" value="U2 SMALL NUCLEAR RIBONUCLEOPROTEIN A"/>
    <property type="match status" value="1"/>
</dbReference>
<dbReference type="InterPro" id="IPR032675">
    <property type="entry name" value="LRR_dom_sf"/>
</dbReference>
<evidence type="ECO:0000256" key="3">
    <source>
        <dbReference type="ARBA" id="ARBA00022737"/>
    </source>
</evidence>
<dbReference type="Gene3D" id="3.80.10.10">
    <property type="entry name" value="Ribonuclease Inhibitor"/>
    <property type="match status" value="1"/>
</dbReference>
<evidence type="ECO:0000259" key="7">
    <source>
        <dbReference type="SMART" id="SM00446"/>
    </source>
</evidence>
<dbReference type="AlphaFoldDB" id="A0A7S4LKB4"/>
<evidence type="ECO:0000256" key="2">
    <source>
        <dbReference type="ARBA" id="ARBA00022614"/>
    </source>
</evidence>
<feature type="region of interest" description="Disordered" evidence="6">
    <location>
        <begin position="1"/>
        <end position="119"/>
    </location>
</feature>
<evidence type="ECO:0000256" key="1">
    <source>
        <dbReference type="ARBA" id="ARBA00004123"/>
    </source>
</evidence>
<evidence type="ECO:0000256" key="4">
    <source>
        <dbReference type="ARBA" id="ARBA00023242"/>
    </source>
</evidence>
<evidence type="ECO:0000313" key="8">
    <source>
        <dbReference type="EMBL" id="CAE0834887.1"/>
    </source>
</evidence>
<dbReference type="GO" id="GO:0000398">
    <property type="term" value="P:mRNA splicing, via spliceosome"/>
    <property type="evidence" value="ECO:0007669"/>
    <property type="project" value="InterPro"/>
</dbReference>
<sequence length="445" mass="50572">MELTSARRGSMAQQMARRSSAAGQDGTSGTGLHSAIARRRSSVGPKPPRRISEDDDLDGPFPWASQKDALRGPAQRSSLDKGRGSLDKSPRGSARRPSDIAPDVERIMSGSDNFDPGYVFGGRASVDMGVVEHGEDGPIAGPSGRVADTDSDDTGPEQDKPKPGLMGKLLSKTWLWATGGKEGEVVDKAEQKRRDEENQHKEWQWARHMQKKNMRVHDGHTYNLYRQWYYFPEHEKHQDPRWWLLKSGMPYPSYHTNPTRNFPPRTVWIEGAQDPCEELRAPRIRLAPDELLERKYFLSAVQQKAEEQPVPVKIRTLNLSYQNLGEEYQYEQMLSFLKINAGVACLALTDNFLTDLHGFHMPFLQELFVARNNFQTFNDIPGLPELRRLGIEENFITNLEGLNPKKYPKLVRLTLKLNPVAREEHYRKHVKQALPSLRMLDGTPI</sequence>
<proteinExistence type="inferred from homology"/>
<dbReference type="SUPFAM" id="SSF52058">
    <property type="entry name" value="L domain-like"/>
    <property type="match status" value="1"/>
</dbReference>
<feature type="region of interest" description="Disordered" evidence="6">
    <location>
        <begin position="132"/>
        <end position="166"/>
    </location>
</feature>
<feature type="compositionally biased region" description="Basic and acidic residues" evidence="6">
    <location>
        <begin position="78"/>
        <end position="90"/>
    </location>
</feature>
<name>A0A7S4LKB4_9EUGL</name>
<feature type="domain" description="U2A'/phosphoprotein 32 family A C-terminal" evidence="7">
    <location>
        <begin position="423"/>
        <end position="441"/>
    </location>
</feature>
<organism evidence="8">
    <name type="scientific">Eutreptiella gymnastica</name>
    <dbReference type="NCBI Taxonomy" id="73025"/>
    <lineage>
        <taxon>Eukaryota</taxon>
        <taxon>Discoba</taxon>
        <taxon>Euglenozoa</taxon>
        <taxon>Euglenida</taxon>
        <taxon>Spirocuta</taxon>
        <taxon>Euglenophyceae</taxon>
        <taxon>Eutreptiales</taxon>
        <taxon>Eutreptiaceae</taxon>
        <taxon>Eutreptiella</taxon>
    </lineage>
</organism>
<comment type="subcellular location">
    <subcellularLocation>
        <location evidence="1">Nucleus</location>
    </subcellularLocation>
</comment>
<keyword evidence="3" id="KW-0677">Repeat</keyword>
<dbReference type="GO" id="GO:0005634">
    <property type="term" value="C:nucleus"/>
    <property type="evidence" value="ECO:0007669"/>
    <property type="project" value="UniProtKB-SubCell"/>
</dbReference>
<protein>
    <recommendedName>
        <fullName evidence="7">U2A'/phosphoprotein 32 family A C-terminal domain-containing protein</fullName>
    </recommendedName>
</protein>
<dbReference type="InterPro" id="IPR044640">
    <property type="entry name" value="RU2A"/>
</dbReference>
<evidence type="ECO:0000256" key="6">
    <source>
        <dbReference type="SAM" id="MobiDB-lite"/>
    </source>
</evidence>
<feature type="compositionally biased region" description="Polar residues" evidence="6">
    <location>
        <begin position="11"/>
        <end position="31"/>
    </location>
</feature>
<gene>
    <name evidence="8" type="ORF">EGYM00163_LOCUS46191</name>
</gene>
<dbReference type="GO" id="GO:0030620">
    <property type="term" value="F:U2 snRNA binding"/>
    <property type="evidence" value="ECO:0007669"/>
    <property type="project" value="InterPro"/>
</dbReference>
<evidence type="ECO:0000256" key="5">
    <source>
        <dbReference type="ARBA" id="ARBA00024196"/>
    </source>
</evidence>
<dbReference type="EMBL" id="HBJA01134421">
    <property type="protein sequence ID" value="CAE0834887.1"/>
    <property type="molecule type" value="Transcribed_RNA"/>
</dbReference>